<gene>
    <name evidence="2" type="ORF">IAA61_00735</name>
</gene>
<protein>
    <submittedName>
        <fullName evidence="2">CarD family transcriptional regulator</fullName>
    </submittedName>
</protein>
<dbReference type="SMART" id="SM01058">
    <property type="entry name" value="CarD_TRCF"/>
    <property type="match status" value="1"/>
</dbReference>
<dbReference type="Gene3D" id="2.40.10.170">
    <property type="match status" value="1"/>
</dbReference>
<dbReference type="InterPro" id="IPR003711">
    <property type="entry name" value="CarD-like/TRCF_RID"/>
</dbReference>
<proteinExistence type="predicted"/>
<dbReference type="AlphaFoldDB" id="A0A9D1M9Z4"/>
<dbReference type="PANTHER" id="PTHR38447">
    <property type="entry name" value="TRANSCRIPTION FACTOR YDEB-RELATED"/>
    <property type="match status" value="1"/>
</dbReference>
<dbReference type="InterPro" id="IPR048792">
    <property type="entry name" value="CarD_C"/>
</dbReference>
<reference evidence="2" key="1">
    <citation type="submission" date="2020-10" db="EMBL/GenBank/DDBJ databases">
        <authorList>
            <person name="Gilroy R."/>
        </authorList>
    </citation>
    <scope>NUCLEOTIDE SEQUENCE</scope>
    <source>
        <strain evidence="2">USAMLcec3-3695</strain>
    </source>
</reference>
<dbReference type="InterPro" id="IPR042215">
    <property type="entry name" value="CarD-like_C"/>
</dbReference>
<name>A0A9D1M9Z4_9FIRM</name>
<dbReference type="Pfam" id="PF02559">
    <property type="entry name" value="CarD_TRCF_RID"/>
    <property type="match status" value="1"/>
</dbReference>
<dbReference type="EMBL" id="DVNB01000009">
    <property type="protein sequence ID" value="HIU56319.1"/>
    <property type="molecule type" value="Genomic_DNA"/>
</dbReference>
<reference evidence="2" key="2">
    <citation type="journal article" date="2021" name="PeerJ">
        <title>Extensive microbial diversity within the chicken gut microbiome revealed by metagenomics and culture.</title>
        <authorList>
            <person name="Gilroy R."/>
            <person name="Ravi A."/>
            <person name="Getino M."/>
            <person name="Pursley I."/>
            <person name="Horton D.L."/>
            <person name="Alikhan N.F."/>
            <person name="Baker D."/>
            <person name="Gharbi K."/>
            <person name="Hall N."/>
            <person name="Watson M."/>
            <person name="Adriaenssens E.M."/>
            <person name="Foster-Nyarko E."/>
            <person name="Jarju S."/>
            <person name="Secka A."/>
            <person name="Antonio M."/>
            <person name="Oren A."/>
            <person name="Chaudhuri R.R."/>
            <person name="La Ragione R."/>
            <person name="Hildebrand F."/>
            <person name="Pallen M.J."/>
        </authorList>
    </citation>
    <scope>NUCLEOTIDE SEQUENCE</scope>
    <source>
        <strain evidence="2">USAMLcec3-3695</strain>
    </source>
</reference>
<comment type="caution">
    <text evidence="2">The sequence shown here is derived from an EMBL/GenBank/DDBJ whole genome shotgun (WGS) entry which is preliminary data.</text>
</comment>
<accession>A0A9D1M9Z4</accession>
<evidence type="ECO:0000259" key="1">
    <source>
        <dbReference type="SMART" id="SM01058"/>
    </source>
</evidence>
<dbReference type="Pfam" id="PF21095">
    <property type="entry name" value="CarD_C"/>
    <property type="match status" value="1"/>
</dbReference>
<sequence>MYSIGDKVVHPMHGAGTIKDVKKIVLGGVEREYYVVCFAVGNMISDVPVDGCEKIGIRDVISKDEAKKVLEHFRDMEVGDDINWNKRQRENMQRLKSGDIYQVAEVLKELMCRDRRKGLSTSERKTLGSARQIVLSELILSGVAGESDIEMILDDTVLAAVGQ</sequence>
<evidence type="ECO:0000313" key="2">
    <source>
        <dbReference type="EMBL" id="HIU56319.1"/>
    </source>
</evidence>
<evidence type="ECO:0000313" key="3">
    <source>
        <dbReference type="Proteomes" id="UP000824109"/>
    </source>
</evidence>
<dbReference type="InterPro" id="IPR036101">
    <property type="entry name" value="CarD-like/TRCF_RID_sf"/>
</dbReference>
<dbReference type="PANTHER" id="PTHR38447:SF1">
    <property type="entry name" value="RNA POLYMERASE-BINDING TRANSCRIPTION FACTOR CARD"/>
    <property type="match status" value="1"/>
</dbReference>
<dbReference type="GO" id="GO:0009303">
    <property type="term" value="P:rRNA transcription"/>
    <property type="evidence" value="ECO:0007669"/>
    <property type="project" value="TreeGrafter"/>
</dbReference>
<feature type="domain" description="CarD-like/TRCF RNAP-interacting" evidence="1">
    <location>
        <begin position="1"/>
        <end position="111"/>
    </location>
</feature>
<dbReference type="Gene3D" id="1.20.58.1290">
    <property type="entry name" value="CarD-like, C-terminal domain"/>
    <property type="match status" value="1"/>
</dbReference>
<dbReference type="Proteomes" id="UP000824109">
    <property type="component" value="Unassembled WGS sequence"/>
</dbReference>
<organism evidence="2 3">
    <name type="scientific">Candidatus Ornithomonoglobus merdipullorum</name>
    <dbReference type="NCBI Taxonomy" id="2840895"/>
    <lineage>
        <taxon>Bacteria</taxon>
        <taxon>Bacillati</taxon>
        <taxon>Bacillota</taxon>
        <taxon>Clostridia</taxon>
        <taxon>Candidatus Ornithomonoglobus</taxon>
    </lineage>
</organism>
<dbReference type="SUPFAM" id="SSF141259">
    <property type="entry name" value="CarD-like"/>
    <property type="match status" value="1"/>
</dbReference>
<dbReference type="InterPro" id="IPR052531">
    <property type="entry name" value="CarD-like_regulator"/>
</dbReference>